<dbReference type="SMART" id="SM00065">
    <property type="entry name" value="GAF"/>
    <property type="match status" value="1"/>
</dbReference>
<evidence type="ECO:0000313" key="3">
    <source>
        <dbReference type="Proteomes" id="UP000441336"/>
    </source>
</evidence>
<dbReference type="PANTHER" id="PTHR43102:SF2">
    <property type="entry name" value="GAF DOMAIN-CONTAINING PROTEIN"/>
    <property type="match status" value="1"/>
</dbReference>
<dbReference type="RefSeq" id="WP_157561562.1">
    <property type="nucleotide sequence ID" value="NZ_WQKZ01000001.1"/>
</dbReference>
<dbReference type="SUPFAM" id="SSF55781">
    <property type="entry name" value="GAF domain-like"/>
    <property type="match status" value="1"/>
</dbReference>
<feature type="domain" description="GAF" evidence="1">
    <location>
        <begin position="24"/>
        <end position="171"/>
    </location>
</feature>
<protein>
    <submittedName>
        <fullName evidence="2">GAF domain-containing protein</fullName>
    </submittedName>
</protein>
<name>A0A7K1T8P5_9BACT</name>
<accession>A0A7K1T8P5</accession>
<proteinExistence type="predicted"/>
<dbReference type="Gene3D" id="3.30.450.40">
    <property type="match status" value="1"/>
</dbReference>
<dbReference type="Pfam" id="PF01590">
    <property type="entry name" value="GAF"/>
    <property type="match status" value="1"/>
</dbReference>
<organism evidence="2 3">
    <name type="scientific">Hymenobacter ginkgonis</name>
    <dbReference type="NCBI Taxonomy" id="2682976"/>
    <lineage>
        <taxon>Bacteria</taxon>
        <taxon>Pseudomonadati</taxon>
        <taxon>Bacteroidota</taxon>
        <taxon>Cytophagia</taxon>
        <taxon>Cytophagales</taxon>
        <taxon>Hymenobacteraceae</taxon>
        <taxon>Hymenobacter</taxon>
    </lineage>
</organism>
<dbReference type="EMBL" id="WQKZ01000001">
    <property type="protein sequence ID" value="MVN74777.1"/>
    <property type="molecule type" value="Genomic_DNA"/>
</dbReference>
<dbReference type="AlphaFoldDB" id="A0A7K1T8P5"/>
<reference evidence="2 3" key="1">
    <citation type="submission" date="2019-12" db="EMBL/GenBank/DDBJ databases">
        <title>Hymenobacter sp. HMF4947 Genome sequencing and assembly.</title>
        <authorList>
            <person name="Kang H."/>
            <person name="Cha I."/>
            <person name="Kim H."/>
            <person name="Joh K."/>
        </authorList>
    </citation>
    <scope>NUCLEOTIDE SEQUENCE [LARGE SCALE GENOMIC DNA]</scope>
    <source>
        <strain evidence="2 3">HMF4947</strain>
    </source>
</reference>
<sequence>MSFPTSLIPANDRERLLALAPYRVLGTAPDAVFDEIIRLTAKLFDVPIALVSLVEEGSVWFKANFGLAGVERVARNESVCSVAILQEETTIYQDLHADPCQLTDARAAEALQMRFYAGHPLQDHTGHNIGALCVIDRQPRQFSATEQHRLQRLARVVMQLLEIGNSLVPASPPRAYRRYVGYAVRPPGHVAQPPRHPGRISQLGRLSPATPAALNYQQSREEESIVIIQALEQQVAHIQATLPH</sequence>
<evidence type="ECO:0000259" key="1">
    <source>
        <dbReference type="SMART" id="SM00065"/>
    </source>
</evidence>
<dbReference type="InterPro" id="IPR003018">
    <property type="entry name" value="GAF"/>
</dbReference>
<evidence type="ECO:0000313" key="2">
    <source>
        <dbReference type="EMBL" id="MVN74777.1"/>
    </source>
</evidence>
<dbReference type="PANTHER" id="PTHR43102">
    <property type="entry name" value="SLR1143 PROTEIN"/>
    <property type="match status" value="1"/>
</dbReference>
<comment type="caution">
    <text evidence="2">The sequence shown here is derived from an EMBL/GenBank/DDBJ whole genome shotgun (WGS) entry which is preliminary data.</text>
</comment>
<dbReference type="InterPro" id="IPR029016">
    <property type="entry name" value="GAF-like_dom_sf"/>
</dbReference>
<gene>
    <name evidence="2" type="ORF">GO988_00390</name>
</gene>
<keyword evidence="3" id="KW-1185">Reference proteome</keyword>
<dbReference type="Proteomes" id="UP000441336">
    <property type="component" value="Unassembled WGS sequence"/>
</dbReference>